<keyword evidence="8" id="KW-0408">Iron</keyword>
<comment type="cofactor">
    <cofactor evidence="2">
        <name>heme b</name>
        <dbReference type="ChEBI" id="CHEBI:60344"/>
    </cofactor>
</comment>
<evidence type="ECO:0000256" key="1">
    <source>
        <dbReference type="ARBA" id="ARBA00000189"/>
    </source>
</evidence>
<comment type="similarity">
    <text evidence="13">Belongs to the peroxidase family.</text>
</comment>
<feature type="active site" description="Proton acceptor" evidence="10">
    <location>
        <position position="71"/>
    </location>
</feature>
<feature type="chain" id="PRO_5006056428" evidence="14">
    <location>
        <begin position="30"/>
        <end position="94"/>
    </location>
</feature>
<sequence>MEARGSRGMRLWLLSVAVMAMAMATRSQAQLQVGYYDTLCPAAEIIVQEEVSKAVSGNPGMAAGLVRLHFHDCFVRVSTVTNSNLLHHQIRFLH</sequence>
<evidence type="ECO:0000256" key="4">
    <source>
        <dbReference type="ARBA" id="ARBA00022617"/>
    </source>
</evidence>
<evidence type="ECO:0000256" key="12">
    <source>
        <dbReference type="PIRSR" id="PIRSR600823-4"/>
    </source>
</evidence>
<evidence type="ECO:0000313" key="16">
    <source>
        <dbReference type="EMBL" id="BAS82030.1"/>
    </source>
</evidence>
<evidence type="ECO:0000256" key="14">
    <source>
        <dbReference type="SAM" id="SignalP"/>
    </source>
</evidence>
<evidence type="ECO:0000256" key="7">
    <source>
        <dbReference type="ARBA" id="ARBA00023002"/>
    </source>
</evidence>
<dbReference type="PROSITE" id="PS00436">
    <property type="entry name" value="PEROXIDASE_2"/>
    <property type="match status" value="1"/>
</dbReference>
<evidence type="ECO:0000256" key="9">
    <source>
        <dbReference type="ARBA" id="ARBA00023324"/>
    </source>
</evidence>
<evidence type="ECO:0000256" key="6">
    <source>
        <dbReference type="ARBA" id="ARBA00022837"/>
    </source>
</evidence>
<evidence type="ECO:0000313" key="17">
    <source>
        <dbReference type="Proteomes" id="UP000059680"/>
    </source>
</evidence>
<dbReference type="InterPro" id="IPR010255">
    <property type="entry name" value="Haem_peroxidase_sf"/>
</dbReference>
<keyword evidence="4" id="KW-0349">Heme</keyword>
<dbReference type="InterPro" id="IPR019794">
    <property type="entry name" value="Peroxidases_AS"/>
</dbReference>
<gene>
    <name evidence="16" type="ordered locus">Os03g0121200</name>
    <name evidence="16" type="ORF">OSNPB_030121200</name>
</gene>
<reference evidence="16 17" key="2">
    <citation type="journal article" date="2013" name="Plant Cell Physiol.">
        <title>Rice Annotation Project Database (RAP-DB): an integrative and interactive database for rice genomics.</title>
        <authorList>
            <person name="Sakai H."/>
            <person name="Lee S.S."/>
            <person name="Tanaka T."/>
            <person name="Numa H."/>
            <person name="Kim J."/>
            <person name="Kawahara Y."/>
            <person name="Wakimoto H."/>
            <person name="Yang C.C."/>
            <person name="Iwamoto M."/>
            <person name="Abe T."/>
            <person name="Yamada Y."/>
            <person name="Muto A."/>
            <person name="Inokuchi H."/>
            <person name="Ikemura T."/>
            <person name="Matsumoto T."/>
            <person name="Sasaki T."/>
            <person name="Itoh T."/>
        </authorList>
    </citation>
    <scope>NUCLEOTIDE SEQUENCE [LARGE SCALE GENOMIC DNA]</scope>
    <source>
        <strain evidence="17">cv. Nipponbare</strain>
    </source>
</reference>
<evidence type="ECO:0000256" key="5">
    <source>
        <dbReference type="ARBA" id="ARBA00022723"/>
    </source>
</evidence>
<reference evidence="16 17" key="3">
    <citation type="journal article" date="2013" name="Rice">
        <title>Improvement of the Oryza sativa Nipponbare reference genome using next generation sequence and optical map data.</title>
        <authorList>
            <person name="Kawahara Y."/>
            <person name="de la Bastide M."/>
            <person name="Hamilton J.P."/>
            <person name="Kanamori H."/>
            <person name="McCombie W.R."/>
            <person name="Ouyang S."/>
            <person name="Schwartz D.C."/>
            <person name="Tanaka T."/>
            <person name="Wu J."/>
            <person name="Zhou S."/>
            <person name="Childs K.L."/>
            <person name="Davidson R.M."/>
            <person name="Lin H."/>
            <person name="Quesada-Ocampo L."/>
            <person name="Vaillancourt B."/>
            <person name="Sakai H."/>
            <person name="Lee S.S."/>
            <person name="Kim J."/>
            <person name="Numa H."/>
            <person name="Itoh T."/>
            <person name="Buell C.R."/>
            <person name="Matsumoto T."/>
        </authorList>
    </citation>
    <scope>NUCLEOTIDE SEQUENCE [LARGE SCALE GENOMIC DNA]</scope>
    <source>
        <strain evidence="17">cv. Nipponbare</strain>
    </source>
</reference>
<dbReference type="InterPro" id="IPR000823">
    <property type="entry name" value="Peroxidase_pln"/>
</dbReference>
<dbReference type="Proteomes" id="UP000059680">
    <property type="component" value="Chromosome 3"/>
</dbReference>
<evidence type="ECO:0000256" key="13">
    <source>
        <dbReference type="RuleBase" id="RU004241"/>
    </source>
</evidence>
<dbReference type="Gene3D" id="1.10.520.10">
    <property type="match status" value="1"/>
</dbReference>
<keyword evidence="6 11" id="KW-0106">Calcium</keyword>
<feature type="site" description="Transition state stabilizer" evidence="12">
    <location>
        <position position="67"/>
    </location>
</feature>
<keyword evidence="9" id="KW-0376">Hydrogen peroxide</keyword>
<keyword evidence="18 19" id="KW-1267">Proteomics identification</keyword>
<keyword evidence="14" id="KW-0732">Signal</keyword>
<evidence type="ECO:0007829" key="18">
    <source>
        <dbReference type="PeptideAtlas" id="A0A0P0VSD5"/>
    </source>
</evidence>
<reference evidence="17" key="1">
    <citation type="journal article" date="2005" name="Nature">
        <title>The map-based sequence of the rice genome.</title>
        <authorList>
            <consortium name="International rice genome sequencing project (IRGSP)"/>
            <person name="Matsumoto T."/>
            <person name="Wu J."/>
            <person name="Kanamori H."/>
            <person name="Katayose Y."/>
            <person name="Fujisawa M."/>
            <person name="Namiki N."/>
            <person name="Mizuno H."/>
            <person name="Yamamoto K."/>
            <person name="Antonio B.A."/>
            <person name="Baba T."/>
            <person name="Sakata K."/>
            <person name="Nagamura Y."/>
            <person name="Aoki H."/>
            <person name="Arikawa K."/>
            <person name="Arita K."/>
            <person name="Bito T."/>
            <person name="Chiden Y."/>
            <person name="Fujitsuka N."/>
            <person name="Fukunaka R."/>
            <person name="Hamada M."/>
            <person name="Harada C."/>
            <person name="Hayashi A."/>
            <person name="Hijishita S."/>
            <person name="Honda M."/>
            <person name="Hosokawa S."/>
            <person name="Ichikawa Y."/>
            <person name="Idonuma A."/>
            <person name="Iijima M."/>
            <person name="Ikeda M."/>
            <person name="Ikeno M."/>
            <person name="Ito K."/>
            <person name="Ito S."/>
            <person name="Ito T."/>
            <person name="Ito Y."/>
            <person name="Ito Y."/>
            <person name="Iwabuchi A."/>
            <person name="Kamiya K."/>
            <person name="Karasawa W."/>
            <person name="Kurita K."/>
            <person name="Katagiri S."/>
            <person name="Kikuta A."/>
            <person name="Kobayashi H."/>
            <person name="Kobayashi N."/>
            <person name="Machita K."/>
            <person name="Maehara T."/>
            <person name="Masukawa M."/>
            <person name="Mizubayashi T."/>
            <person name="Mukai Y."/>
            <person name="Nagasaki H."/>
            <person name="Nagata Y."/>
            <person name="Naito S."/>
            <person name="Nakashima M."/>
            <person name="Nakama Y."/>
            <person name="Nakamichi Y."/>
            <person name="Nakamura M."/>
            <person name="Meguro A."/>
            <person name="Negishi M."/>
            <person name="Ohta I."/>
            <person name="Ohta T."/>
            <person name="Okamoto M."/>
            <person name="Ono N."/>
            <person name="Saji S."/>
            <person name="Sakaguchi M."/>
            <person name="Sakai K."/>
            <person name="Shibata M."/>
            <person name="Shimokawa T."/>
            <person name="Song J."/>
            <person name="Takazaki Y."/>
            <person name="Terasawa K."/>
            <person name="Tsugane M."/>
            <person name="Tsuji K."/>
            <person name="Ueda S."/>
            <person name="Waki K."/>
            <person name="Yamagata H."/>
            <person name="Yamamoto M."/>
            <person name="Yamamoto S."/>
            <person name="Yamane H."/>
            <person name="Yoshiki S."/>
            <person name="Yoshihara R."/>
            <person name="Yukawa K."/>
            <person name="Zhong H."/>
            <person name="Yano M."/>
            <person name="Yuan Q."/>
            <person name="Ouyang S."/>
            <person name="Liu J."/>
            <person name="Jones K.M."/>
            <person name="Gansberger K."/>
            <person name="Moffat K."/>
            <person name="Hill J."/>
            <person name="Bera J."/>
            <person name="Fadrosh D."/>
            <person name="Jin S."/>
            <person name="Johri S."/>
            <person name="Kim M."/>
            <person name="Overton L."/>
            <person name="Reardon M."/>
            <person name="Tsitrin T."/>
            <person name="Vuong H."/>
            <person name="Weaver B."/>
            <person name="Ciecko A."/>
            <person name="Tallon L."/>
            <person name="Jackson J."/>
            <person name="Pai G."/>
            <person name="Aken S.V."/>
            <person name="Utterback T."/>
            <person name="Reidmuller S."/>
            <person name="Feldblyum T."/>
            <person name="Hsiao J."/>
            <person name="Zismann V."/>
            <person name="Iobst S."/>
            <person name="de Vazeille A.R."/>
            <person name="Buell C.R."/>
            <person name="Ying K."/>
            <person name="Li Y."/>
            <person name="Lu T."/>
            <person name="Huang Y."/>
            <person name="Zhao Q."/>
            <person name="Feng Q."/>
            <person name="Zhang L."/>
            <person name="Zhu J."/>
            <person name="Weng Q."/>
            <person name="Mu J."/>
            <person name="Lu Y."/>
            <person name="Fan D."/>
            <person name="Liu Y."/>
            <person name="Guan J."/>
            <person name="Zhang Y."/>
            <person name="Yu S."/>
            <person name="Liu X."/>
            <person name="Zhang Y."/>
            <person name="Hong G."/>
            <person name="Han B."/>
            <person name="Choisne N."/>
            <person name="Demange N."/>
            <person name="Orjeda G."/>
            <person name="Samain S."/>
            <person name="Cattolico L."/>
            <person name="Pelletier E."/>
            <person name="Couloux A."/>
            <person name="Segurens B."/>
            <person name="Wincker P."/>
            <person name="D'Hont A."/>
            <person name="Scarpelli C."/>
            <person name="Weissenbach J."/>
            <person name="Salanoubat M."/>
            <person name="Quetier F."/>
            <person name="Yu Y."/>
            <person name="Kim H.R."/>
            <person name="Rambo T."/>
            <person name="Currie J."/>
            <person name="Collura K."/>
            <person name="Luo M."/>
            <person name="Yang T."/>
            <person name="Ammiraju J.S.S."/>
            <person name="Engler F."/>
            <person name="Soderlund C."/>
            <person name="Wing R.A."/>
            <person name="Palmer L.E."/>
            <person name="de la Bastide M."/>
            <person name="Spiegel L."/>
            <person name="Nascimento L."/>
            <person name="Zutavern T."/>
            <person name="O'Shaughnessy A."/>
            <person name="Dike S."/>
            <person name="Dedhia N."/>
            <person name="Preston R."/>
            <person name="Balija V."/>
            <person name="McCombie W.R."/>
            <person name="Chow T."/>
            <person name="Chen H."/>
            <person name="Chung M."/>
            <person name="Chen C."/>
            <person name="Shaw J."/>
            <person name="Wu H."/>
            <person name="Hsiao K."/>
            <person name="Chao Y."/>
            <person name="Chu M."/>
            <person name="Cheng C."/>
            <person name="Hour A."/>
            <person name="Lee P."/>
            <person name="Lin S."/>
            <person name="Lin Y."/>
            <person name="Liou J."/>
            <person name="Liu S."/>
            <person name="Hsing Y."/>
            <person name="Raghuvanshi S."/>
            <person name="Mohanty A."/>
            <person name="Bharti A.K."/>
            <person name="Gaur A."/>
            <person name="Gupta V."/>
            <person name="Kumar D."/>
            <person name="Ravi V."/>
            <person name="Vij S."/>
            <person name="Kapur A."/>
            <person name="Khurana P."/>
            <person name="Khurana P."/>
            <person name="Khurana J.P."/>
            <person name="Tyagi A.K."/>
            <person name="Gaikwad K."/>
            <person name="Singh A."/>
            <person name="Dalal V."/>
            <person name="Srivastava S."/>
            <person name="Dixit A."/>
            <person name="Pal A.K."/>
            <person name="Ghazi I.A."/>
            <person name="Yadav M."/>
            <person name="Pandit A."/>
            <person name="Bhargava A."/>
            <person name="Sureshbabu K."/>
            <person name="Batra K."/>
            <person name="Sharma T.R."/>
            <person name="Mohapatra T."/>
            <person name="Singh N.K."/>
            <person name="Messing J."/>
            <person name="Nelson A.B."/>
            <person name="Fuks G."/>
            <person name="Kavchok S."/>
            <person name="Keizer G."/>
            <person name="Linton E."/>
            <person name="Llaca V."/>
            <person name="Song R."/>
            <person name="Tanyolac B."/>
            <person name="Young S."/>
            <person name="Ho-Il K."/>
            <person name="Hahn J.H."/>
            <person name="Sangsakoo G."/>
            <person name="Vanavichit A."/>
            <person name="de Mattos Luiz.A.T."/>
            <person name="Zimmer P.D."/>
            <person name="Malone G."/>
            <person name="Dellagostin O."/>
            <person name="de Oliveira A.C."/>
            <person name="Bevan M."/>
            <person name="Bancroft I."/>
            <person name="Minx P."/>
            <person name="Cordum H."/>
            <person name="Wilson R."/>
            <person name="Cheng Z."/>
            <person name="Jin W."/>
            <person name="Jiang J."/>
            <person name="Leong S.A."/>
            <person name="Iwama H."/>
            <person name="Gojobori T."/>
            <person name="Itoh T."/>
            <person name="Niimura Y."/>
            <person name="Fujii Y."/>
            <person name="Habara T."/>
            <person name="Sakai H."/>
            <person name="Sato Y."/>
            <person name="Wilson G."/>
            <person name="Kumar K."/>
            <person name="McCouch S."/>
            <person name="Juretic N."/>
            <person name="Hoen D."/>
            <person name="Wright S."/>
            <person name="Bruskiewich R."/>
            <person name="Bureau T."/>
            <person name="Miyao A."/>
            <person name="Hirochika H."/>
            <person name="Nishikawa T."/>
            <person name="Kadowaki K."/>
            <person name="Sugiura M."/>
            <person name="Burr B."/>
            <person name="Sasaki T."/>
        </authorList>
    </citation>
    <scope>NUCLEOTIDE SEQUENCE [LARGE SCALE GENOMIC DNA]</scope>
    <source>
        <strain evidence="17">cv. Nipponbare</strain>
    </source>
</reference>
<keyword evidence="7" id="KW-0560">Oxidoreductase</keyword>
<dbReference type="Pfam" id="PF00141">
    <property type="entry name" value="peroxidase"/>
    <property type="match status" value="1"/>
</dbReference>
<accession>A0A0P0VSD5</accession>
<dbReference type="GO" id="GO:0046872">
    <property type="term" value="F:metal ion binding"/>
    <property type="evidence" value="ECO:0007669"/>
    <property type="project" value="UniProtKB-KW"/>
</dbReference>
<feature type="domain" description="Plant heme peroxidase family profile" evidence="15">
    <location>
        <begin position="30"/>
        <end position="76"/>
    </location>
</feature>
<comment type="catalytic activity">
    <reaction evidence="1">
        <text>2 a phenolic donor + H2O2 = 2 a phenolic radical donor + 2 H2O</text>
        <dbReference type="Rhea" id="RHEA:56136"/>
        <dbReference type="ChEBI" id="CHEBI:15377"/>
        <dbReference type="ChEBI" id="CHEBI:16240"/>
        <dbReference type="ChEBI" id="CHEBI:139520"/>
        <dbReference type="ChEBI" id="CHEBI:139521"/>
        <dbReference type="EC" id="1.11.1.7"/>
    </reaction>
</comment>
<dbReference type="GO" id="GO:0042744">
    <property type="term" value="P:hydrogen peroxide catabolic process"/>
    <property type="evidence" value="ECO:0007669"/>
    <property type="project" value="UniProtKB-KW"/>
</dbReference>
<evidence type="ECO:0007829" key="19">
    <source>
        <dbReference type="ProteomicsDB" id="A0A0P0VSD5"/>
    </source>
</evidence>
<proteinExistence type="evidence at protein level"/>
<dbReference type="GO" id="GO:0020037">
    <property type="term" value="F:heme binding"/>
    <property type="evidence" value="ECO:0007669"/>
    <property type="project" value="InterPro"/>
</dbReference>
<dbReference type="EMBL" id="AP014959">
    <property type="protein sequence ID" value="BAS82030.1"/>
    <property type="molecule type" value="Genomic_DNA"/>
</dbReference>
<evidence type="ECO:0000256" key="8">
    <source>
        <dbReference type="ARBA" id="ARBA00023004"/>
    </source>
</evidence>
<organism evidence="16 17">
    <name type="scientific">Oryza sativa subsp. japonica</name>
    <name type="common">Rice</name>
    <dbReference type="NCBI Taxonomy" id="39947"/>
    <lineage>
        <taxon>Eukaryota</taxon>
        <taxon>Viridiplantae</taxon>
        <taxon>Streptophyta</taxon>
        <taxon>Embryophyta</taxon>
        <taxon>Tracheophyta</taxon>
        <taxon>Spermatophyta</taxon>
        <taxon>Magnoliopsida</taxon>
        <taxon>Liliopsida</taxon>
        <taxon>Poales</taxon>
        <taxon>Poaceae</taxon>
        <taxon>BOP clade</taxon>
        <taxon>Oryzoideae</taxon>
        <taxon>Oryzeae</taxon>
        <taxon>Oryzinae</taxon>
        <taxon>Oryza</taxon>
        <taxon>Oryza sativa</taxon>
    </lineage>
</organism>
<evidence type="ECO:0000256" key="10">
    <source>
        <dbReference type="PIRSR" id="PIRSR600823-1"/>
    </source>
</evidence>
<dbReference type="GO" id="GO:0140825">
    <property type="term" value="F:lactoperoxidase activity"/>
    <property type="evidence" value="ECO:0007669"/>
    <property type="project" value="UniProtKB-EC"/>
</dbReference>
<evidence type="ECO:0000256" key="11">
    <source>
        <dbReference type="PIRSR" id="PIRSR600823-3"/>
    </source>
</evidence>
<dbReference type="InterPro" id="IPR002016">
    <property type="entry name" value="Haem_peroxidase"/>
</dbReference>
<dbReference type="ExpressionAtlas" id="A0A0P0VSD5">
    <property type="expression patterns" value="baseline and differential"/>
</dbReference>
<feature type="binding site" evidence="11">
    <location>
        <position position="72"/>
    </location>
    <ligand>
        <name>Ca(2+)</name>
        <dbReference type="ChEBI" id="CHEBI:29108"/>
        <label>1</label>
    </ligand>
</feature>
<dbReference type="SUPFAM" id="SSF48113">
    <property type="entry name" value="Heme-dependent peroxidases"/>
    <property type="match status" value="1"/>
</dbReference>
<dbReference type="AlphaFoldDB" id="A0A0P0VSD5"/>
<protein>
    <submittedName>
        <fullName evidence="16">Os03g0121200 protein</fullName>
    </submittedName>
</protein>
<dbReference type="PANTHER" id="PTHR31235">
    <property type="entry name" value="PEROXIDASE 25-RELATED"/>
    <property type="match status" value="1"/>
</dbReference>
<feature type="binding site" evidence="11">
    <location>
        <position position="75"/>
    </location>
    <ligand>
        <name>Ca(2+)</name>
        <dbReference type="ChEBI" id="CHEBI:29108"/>
        <label>1</label>
    </ligand>
</feature>
<evidence type="ECO:0000256" key="2">
    <source>
        <dbReference type="ARBA" id="ARBA00001970"/>
    </source>
</evidence>
<dbReference type="PROSITE" id="PS50873">
    <property type="entry name" value="PEROXIDASE_4"/>
    <property type="match status" value="1"/>
</dbReference>
<evidence type="ECO:0000259" key="15">
    <source>
        <dbReference type="PROSITE" id="PS50873"/>
    </source>
</evidence>
<dbReference type="GO" id="GO:0006979">
    <property type="term" value="P:response to oxidative stress"/>
    <property type="evidence" value="ECO:0007669"/>
    <property type="project" value="InterPro"/>
</dbReference>
<dbReference type="Gramene" id="Os03t0121200-02">
    <property type="protein sequence ID" value="Os03t0121200-02"/>
    <property type="gene ID" value="Os03g0121200"/>
</dbReference>
<keyword evidence="3" id="KW-0575">Peroxidase</keyword>
<name>A0A0P0VSD5_ORYSJ</name>
<evidence type="ECO:0000256" key="3">
    <source>
        <dbReference type="ARBA" id="ARBA00022559"/>
    </source>
</evidence>
<feature type="signal peptide" evidence="14">
    <location>
        <begin position="1"/>
        <end position="29"/>
    </location>
</feature>
<dbReference type="PRINTS" id="PR00461">
    <property type="entry name" value="PLPEROXIDASE"/>
</dbReference>
<comment type="cofactor">
    <cofactor evidence="11">
        <name>Ca(2+)</name>
        <dbReference type="ChEBI" id="CHEBI:29108"/>
    </cofactor>
    <text evidence="11">Binds 2 calcium ions per subunit.</text>
</comment>
<keyword evidence="17" id="KW-1185">Reference proteome</keyword>
<keyword evidence="5 11" id="KW-0479">Metal-binding</keyword>